<feature type="compositionally biased region" description="Polar residues" evidence="1">
    <location>
        <begin position="8"/>
        <end position="29"/>
    </location>
</feature>
<feature type="compositionally biased region" description="Basic and acidic residues" evidence="1">
    <location>
        <begin position="76"/>
        <end position="96"/>
    </location>
</feature>
<dbReference type="STRING" id="139825.A0A401GMI8"/>
<feature type="compositionally biased region" description="Acidic residues" evidence="1">
    <location>
        <begin position="124"/>
        <end position="139"/>
    </location>
</feature>
<dbReference type="InParanoid" id="A0A401GMI8"/>
<gene>
    <name evidence="2" type="ORF">SCP_0504740</name>
</gene>
<dbReference type="OrthoDB" id="3269227at2759"/>
<evidence type="ECO:0000313" key="2">
    <source>
        <dbReference type="EMBL" id="GBE83426.1"/>
    </source>
</evidence>
<reference evidence="2 3" key="1">
    <citation type="journal article" date="2018" name="Sci. Rep.">
        <title>Genome sequence of the cauliflower mushroom Sparassis crispa (Hanabiratake) and its association with beneficial usage.</title>
        <authorList>
            <person name="Kiyama R."/>
            <person name="Furutani Y."/>
            <person name="Kawaguchi K."/>
            <person name="Nakanishi T."/>
        </authorList>
    </citation>
    <scope>NUCLEOTIDE SEQUENCE [LARGE SCALE GENOMIC DNA]</scope>
</reference>
<name>A0A401GMI8_9APHY</name>
<comment type="caution">
    <text evidence="2">The sequence shown here is derived from an EMBL/GenBank/DDBJ whole genome shotgun (WGS) entry which is preliminary data.</text>
</comment>
<evidence type="ECO:0000313" key="3">
    <source>
        <dbReference type="Proteomes" id="UP000287166"/>
    </source>
</evidence>
<sequence length="227" mass="24460">MYKLIRRISSSFFPHPDQSFTDADTSSAPQIGRKRRLSTTEPDEPSSSAKKQKSEPDDASDTASDTTDTPSQPTKETQDVKEVTKGVRDVELEEKAASVSSADDEAAGVPLPDSPVLKATEVSQEVEEEPLEREPLEEDAPSKEPVHTDIDEEDRKENIPPSEQATATEVGKEETLHADVQSDEEEIPGFPSTAGVAAVIEAGKVADEVAVSKRKDSTDALTSKPST</sequence>
<organism evidence="2 3">
    <name type="scientific">Sparassis crispa</name>
    <dbReference type="NCBI Taxonomy" id="139825"/>
    <lineage>
        <taxon>Eukaryota</taxon>
        <taxon>Fungi</taxon>
        <taxon>Dikarya</taxon>
        <taxon>Basidiomycota</taxon>
        <taxon>Agaricomycotina</taxon>
        <taxon>Agaricomycetes</taxon>
        <taxon>Polyporales</taxon>
        <taxon>Sparassidaceae</taxon>
        <taxon>Sparassis</taxon>
    </lineage>
</organism>
<accession>A0A401GMI8</accession>
<evidence type="ECO:0000256" key="1">
    <source>
        <dbReference type="SAM" id="MobiDB-lite"/>
    </source>
</evidence>
<feature type="compositionally biased region" description="Basic and acidic residues" evidence="1">
    <location>
        <begin position="140"/>
        <end position="158"/>
    </location>
</feature>
<dbReference type="AlphaFoldDB" id="A0A401GMI8"/>
<dbReference type="Proteomes" id="UP000287166">
    <property type="component" value="Unassembled WGS sequence"/>
</dbReference>
<feature type="compositionally biased region" description="Low complexity" evidence="1">
    <location>
        <begin position="61"/>
        <end position="74"/>
    </location>
</feature>
<dbReference type="RefSeq" id="XP_027614339.1">
    <property type="nucleotide sequence ID" value="XM_027758538.1"/>
</dbReference>
<keyword evidence="3" id="KW-1185">Reference proteome</keyword>
<dbReference type="EMBL" id="BFAD01000005">
    <property type="protein sequence ID" value="GBE83426.1"/>
    <property type="molecule type" value="Genomic_DNA"/>
</dbReference>
<protein>
    <submittedName>
        <fullName evidence="2">Uncharacterized protein</fullName>
    </submittedName>
</protein>
<dbReference type="GeneID" id="38780343"/>
<proteinExistence type="predicted"/>
<feature type="region of interest" description="Disordered" evidence="1">
    <location>
        <begin position="1"/>
        <end position="193"/>
    </location>
</feature>